<name>A0AAU9JN82_9CILI</name>
<protein>
    <submittedName>
        <fullName evidence="2">Uncharacterized protein</fullName>
    </submittedName>
</protein>
<dbReference type="EMBL" id="CAJZBQ010000046">
    <property type="protein sequence ID" value="CAG9328697.1"/>
    <property type="molecule type" value="Genomic_DNA"/>
</dbReference>
<sequence>METKSFRWLLEVLLHDHVTIPVLDTFLVNKSQVSSWITTDSKGKLSKKLMDEATYTLGTIDLISSEYSEAIKLRQRGLDIAYVYTREGRIVLSQNTLEEFKMRNLYGVTIFCIQRVKPHLGESSKLYRLKLEYSKNEYTAEFYLLNPFLKVKNREWFQEVKDIATTILAAILEDTEKVIVSIELDFMKDERNQFWLAYVWSCKLVPWDIFKESNFDVKFTYIRMDSKVDLAIKLKKREDKGNKLIKSKKKLYQFRVRTPEDSHDSEDDDYEHGWHNFKKNSKIKLLGSALLNGIISTEPKPESRDSKKFLSILGNNSGGNASERSLKQKSAPHFESPNKINPHFLELLCKTRAKVKLIKEGKIYSLRHEDDSELDREKEELLKELDQDKSGSRTTSRKLSFLAGMYKKESTTNPKSEKTSPRANIHIAQKLDFNTLSSDVTKKLSPIAKIPQTTTQRKRKSRKLKSRKITIIPKHPPVLNPLPRVSLPTKLLNPTISSATLSPDFLTPKSSHSPSWLPHFP</sequence>
<evidence type="ECO:0000256" key="1">
    <source>
        <dbReference type="SAM" id="MobiDB-lite"/>
    </source>
</evidence>
<accession>A0AAU9JN82</accession>
<gene>
    <name evidence="2" type="ORF">BSTOLATCC_MIC46688</name>
</gene>
<feature type="region of interest" description="Disordered" evidence="1">
    <location>
        <begin position="310"/>
        <end position="337"/>
    </location>
</feature>
<organism evidence="2 3">
    <name type="scientific">Blepharisma stoltei</name>
    <dbReference type="NCBI Taxonomy" id="1481888"/>
    <lineage>
        <taxon>Eukaryota</taxon>
        <taxon>Sar</taxon>
        <taxon>Alveolata</taxon>
        <taxon>Ciliophora</taxon>
        <taxon>Postciliodesmatophora</taxon>
        <taxon>Heterotrichea</taxon>
        <taxon>Heterotrichida</taxon>
        <taxon>Blepharismidae</taxon>
        <taxon>Blepharisma</taxon>
    </lineage>
</organism>
<feature type="region of interest" description="Disordered" evidence="1">
    <location>
        <begin position="385"/>
        <end position="421"/>
    </location>
</feature>
<keyword evidence="3" id="KW-1185">Reference proteome</keyword>
<evidence type="ECO:0000313" key="3">
    <source>
        <dbReference type="Proteomes" id="UP001162131"/>
    </source>
</evidence>
<reference evidence="2" key="1">
    <citation type="submission" date="2021-09" db="EMBL/GenBank/DDBJ databases">
        <authorList>
            <consortium name="AG Swart"/>
            <person name="Singh M."/>
            <person name="Singh A."/>
            <person name="Seah K."/>
            <person name="Emmerich C."/>
        </authorList>
    </citation>
    <scope>NUCLEOTIDE SEQUENCE</scope>
    <source>
        <strain evidence="2">ATCC30299</strain>
    </source>
</reference>
<dbReference type="Proteomes" id="UP001162131">
    <property type="component" value="Unassembled WGS sequence"/>
</dbReference>
<feature type="compositionally biased region" description="Polar residues" evidence="1">
    <location>
        <begin position="313"/>
        <end position="323"/>
    </location>
</feature>
<feature type="region of interest" description="Disordered" evidence="1">
    <location>
        <begin position="498"/>
        <end position="521"/>
    </location>
</feature>
<evidence type="ECO:0000313" key="2">
    <source>
        <dbReference type="EMBL" id="CAG9328697.1"/>
    </source>
</evidence>
<proteinExistence type="predicted"/>
<dbReference type="AlphaFoldDB" id="A0AAU9JN82"/>
<comment type="caution">
    <text evidence="2">The sequence shown here is derived from an EMBL/GenBank/DDBJ whole genome shotgun (WGS) entry which is preliminary data.</text>
</comment>
<feature type="compositionally biased region" description="Basic and acidic residues" evidence="1">
    <location>
        <begin position="406"/>
        <end position="420"/>
    </location>
</feature>